<reference evidence="7" key="1">
    <citation type="submission" date="2025-08" db="UniProtKB">
        <authorList>
            <consortium name="Ensembl"/>
        </authorList>
    </citation>
    <scope>IDENTIFICATION</scope>
</reference>
<comment type="similarity">
    <text evidence="2">Belongs to the TMEM39 family.</text>
</comment>
<organism evidence="7 8">
    <name type="scientific">Sinocyclocheilus grahami</name>
    <name type="common">Dianchi golden-line fish</name>
    <name type="synonym">Barbus grahami</name>
    <dbReference type="NCBI Taxonomy" id="75366"/>
    <lineage>
        <taxon>Eukaryota</taxon>
        <taxon>Metazoa</taxon>
        <taxon>Chordata</taxon>
        <taxon>Craniata</taxon>
        <taxon>Vertebrata</taxon>
        <taxon>Euteleostomi</taxon>
        <taxon>Actinopterygii</taxon>
        <taxon>Neopterygii</taxon>
        <taxon>Teleostei</taxon>
        <taxon>Ostariophysi</taxon>
        <taxon>Cypriniformes</taxon>
        <taxon>Cyprinidae</taxon>
        <taxon>Cyprininae</taxon>
        <taxon>Sinocyclocheilus</taxon>
    </lineage>
</organism>
<feature type="transmembrane region" description="Helical" evidence="6">
    <location>
        <begin position="138"/>
        <end position="164"/>
    </location>
</feature>
<dbReference type="AlphaFoldDB" id="A0A672KQW2"/>
<feature type="transmembrane region" description="Helical" evidence="6">
    <location>
        <begin position="73"/>
        <end position="92"/>
    </location>
</feature>
<feature type="transmembrane region" description="Helical" evidence="6">
    <location>
        <begin position="170"/>
        <end position="191"/>
    </location>
</feature>
<feature type="transmembrane region" description="Helical" evidence="6">
    <location>
        <begin position="431"/>
        <end position="448"/>
    </location>
</feature>
<evidence type="ECO:0000256" key="3">
    <source>
        <dbReference type="ARBA" id="ARBA00022692"/>
    </source>
</evidence>
<feature type="transmembrane region" description="Helical" evidence="6">
    <location>
        <begin position="303"/>
        <end position="320"/>
    </location>
</feature>
<sequence length="471" mass="53736">MPGGRRGPSRQQLSRSALPSLQTLVGSGLSNGTGLRCRNSGAVGLSAPPFTALITPEPVRHSRIPDLPLDSNLLFESLLFLYLLVALFVQYINIYRTVWWSSYNHPTASTSVVQSNDRIFLVEHKRRCLASLACPSSLVWYVALIVTRLILLTLCGWVLCWTLVNLFDNYSVLNLLFLGYPFGVYVPLCCFHQEGRALSTPPECSFSEQDGSDGPLLQPKDFLTLLRENLREQFSSPANIPTHTCPPSPELIRSEVEELKTDFNRRIKEVLFNSLFSAYYVAFLPLCFVRSTQYYDMRWSCEHLIMVWINAFVMLMSQLLPPSYCDLLHRSAAHLGRWQRLEHGSYNNTPQHIWSESTIWPQGVLVRHSRCLYKAVGPYNVALPSDISHARFYFLFHKPLRILNLLIGIESSVILYQLYSLLRSERWNHTLSLGLILFCNYYVLFKLLRDRIVLGKAYSYPLGSSGLGIKD</sequence>
<keyword evidence="5 6" id="KW-0472">Membrane</keyword>
<evidence type="ECO:0000256" key="6">
    <source>
        <dbReference type="SAM" id="Phobius"/>
    </source>
</evidence>
<dbReference type="Ensembl" id="ENSSGRT00000013847.1">
    <property type="protein sequence ID" value="ENSSGRP00000012790.1"/>
    <property type="gene ID" value="ENSSGRG00000008171.1"/>
</dbReference>
<feature type="transmembrane region" description="Helical" evidence="6">
    <location>
        <begin position="400"/>
        <end position="419"/>
    </location>
</feature>
<comment type="subcellular location">
    <subcellularLocation>
        <location evidence="1">Membrane</location>
        <topology evidence="1">Multi-pass membrane protein</topology>
    </subcellularLocation>
</comment>
<accession>A0A672KQW2</accession>
<dbReference type="GO" id="GO:1902902">
    <property type="term" value="P:negative regulation of autophagosome assembly"/>
    <property type="evidence" value="ECO:0007669"/>
    <property type="project" value="TreeGrafter"/>
</dbReference>
<evidence type="ECO:0000256" key="5">
    <source>
        <dbReference type="ARBA" id="ARBA00023136"/>
    </source>
</evidence>
<keyword evidence="4 6" id="KW-1133">Transmembrane helix</keyword>
<dbReference type="Proteomes" id="UP000472262">
    <property type="component" value="Unassembled WGS sequence"/>
</dbReference>
<evidence type="ECO:0000256" key="1">
    <source>
        <dbReference type="ARBA" id="ARBA00004141"/>
    </source>
</evidence>
<evidence type="ECO:0000256" key="2">
    <source>
        <dbReference type="ARBA" id="ARBA00010737"/>
    </source>
</evidence>
<protein>
    <submittedName>
        <fullName evidence="7">Transmembrane protein 39A-like</fullName>
    </submittedName>
</protein>
<dbReference type="Pfam" id="PF10271">
    <property type="entry name" value="Tmp39"/>
    <property type="match status" value="1"/>
</dbReference>
<evidence type="ECO:0000313" key="7">
    <source>
        <dbReference type="Ensembl" id="ENSSGRP00000012790.1"/>
    </source>
</evidence>
<evidence type="ECO:0000313" key="8">
    <source>
        <dbReference type="Proteomes" id="UP000472262"/>
    </source>
</evidence>
<dbReference type="PANTHER" id="PTHR12995">
    <property type="entry name" value="FI21814P1"/>
    <property type="match status" value="1"/>
</dbReference>
<dbReference type="GO" id="GO:0005789">
    <property type="term" value="C:endoplasmic reticulum membrane"/>
    <property type="evidence" value="ECO:0007669"/>
    <property type="project" value="TreeGrafter"/>
</dbReference>
<dbReference type="GO" id="GO:1901097">
    <property type="term" value="P:negative regulation of autophagosome maturation"/>
    <property type="evidence" value="ECO:0007669"/>
    <property type="project" value="TreeGrafter"/>
</dbReference>
<dbReference type="PANTHER" id="PTHR12995:SF3">
    <property type="entry name" value="TRANSMEMBRANE PROTEIN 39A"/>
    <property type="match status" value="1"/>
</dbReference>
<gene>
    <name evidence="7" type="primary">LOC107551106</name>
</gene>
<reference evidence="7" key="2">
    <citation type="submission" date="2025-09" db="UniProtKB">
        <authorList>
            <consortium name="Ensembl"/>
        </authorList>
    </citation>
    <scope>IDENTIFICATION</scope>
</reference>
<evidence type="ECO:0000256" key="4">
    <source>
        <dbReference type="ARBA" id="ARBA00022989"/>
    </source>
</evidence>
<keyword evidence="8" id="KW-1185">Reference proteome</keyword>
<proteinExistence type="inferred from homology"/>
<feature type="transmembrane region" description="Helical" evidence="6">
    <location>
        <begin position="270"/>
        <end position="291"/>
    </location>
</feature>
<name>A0A672KQW2_SINGR</name>
<dbReference type="InterPro" id="IPR019397">
    <property type="entry name" value="Uncharacterised_TMEM39"/>
</dbReference>
<keyword evidence="3 6" id="KW-0812">Transmembrane</keyword>